<evidence type="ECO:0000313" key="2">
    <source>
        <dbReference type="Proteomes" id="UP000594263"/>
    </source>
</evidence>
<evidence type="ECO:0000313" key="1">
    <source>
        <dbReference type="EnsemblPlants" id="Kaladp0911s0005.1.v1.1"/>
    </source>
</evidence>
<organism evidence="1 2">
    <name type="scientific">Kalanchoe fedtschenkoi</name>
    <name type="common">Lavender scallops</name>
    <name type="synonym">South American air plant</name>
    <dbReference type="NCBI Taxonomy" id="63787"/>
    <lineage>
        <taxon>Eukaryota</taxon>
        <taxon>Viridiplantae</taxon>
        <taxon>Streptophyta</taxon>
        <taxon>Embryophyta</taxon>
        <taxon>Tracheophyta</taxon>
        <taxon>Spermatophyta</taxon>
        <taxon>Magnoliopsida</taxon>
        <taxon>eudicotyledons</taxon>
        <taxon>Gunneridae</taxon>
        <taxon>Pentapetalae</taxon>
        <taxon>Saxifragales</taxon>
        <taxon>Crassulaceae</taxon>
        <taxon>Kalanchoe</taxon>
    </lineage>
</organism>
<dbReference type="Proteomes" id="UP000594263">
    <property type="component" value="Unplaced"/>
</dbReference>
<sequence>MTQNASIVAVEGDLKGRAHSSINRDELVEKFRPNQFVNYAKQPLVVLCHRTEPFRCRRLHFRLSAYSEAHILRGREKAAADAAAAVAFGSCPHSLRPSLSLSLSPSLQKYVTFPLIASLGRRSSLLIEISASEDVAVN</sequence>
<dbReference type="EnsemblPlants" id="Kaladp0911s0005.1.v1.1">
    <property type="protein sequence ID" value="Kaladp0911s0005.1.v1.1"/>
    <property type="gene ID" value="Kaladp0911s0005.v1.1"/>
</dbReference>
<accession>A0A7N0VIK5</accession>
<dbReference type="Gramene" id="Kaladp0911s0005.1.v1.1">
    <property type="protein sequence ID" value="Kaladp0911s0005.1.v1.1"/>
    <property type="gene ID" value="Kaladp0911s0005.v1.1"/>
</dbReference>
<reference evidence="1" key="1">
    <citation type="submission" date="2021-01" db="UniProtKB">
        <authorList>
            <consortium name="EnsemblPlants"/>
        </authorList>
    </citation>
    <scope>IDENTIFICATION</scope>
</reference>
<keyword evidence="2" id="KW-1185">Reference proteome</keyword>
<dbReference type="AlphaFoldDB" id="A0A7N0VIK5"/>
<protein>
    <submittedName>
        <fullName evidence="1">Uncharacterized protein</fullName>
    </submittedName>
</protein>
<proteinExistence type="predicted"/>
<name>A0A7N0VIK5_KALFE</name>